<evidence type="ECO:0000313" key="2">
    <source>
        <dbReference type="EMBL" id="KAH3808661.1"/>
    </source>
</evidence>
<evidence type="ECO:0000313" key="3">
    <source>
        <dbReference type="Proteomes" id="UP000828390"/>
    </source>
</evidence>
<proteinExistence type="predicted"/>
<dbReference type="AlphaFoldDB" id="A0A9D4G4G0"/>
<keyword evidence="1" id="KW-0812">Transmembrane</keyword>
<protein>
    <submittedName>
        <fullName evidence="2">Uncharacterized protein</fullName>
    </submittedName>
</protein>
<keyword evidence="1" id="KW-1133">Transmembrane helix</keyword>
<accession>A0A9D4G4G0</accession>
<comment type="caution">
    <text evidence="2">The sequence shown here is derived from an EMBL/GenBank/DDBJ whole genome shotgun (WGS) entry which is preliminary data.</text>
</comment>
<name>A0A9D4G4G0_DREPO</name>
<sequence>MCVDRLSKDVFLLILPVCMMYAFVGPIMSDCSYGYISTNCIRLIKVRNAQCVNEFAESKNDVMNFWRQATLCELCSTSSINDTSG</sequence>
<dbReference type="Proteomes" id="UP000828390">
    <property type="component" value="Unassembled WGS sequence"/>
</dbReference>
<reference evidence="2" key="1">
    <citation type="journal article" date="2019" name="bioRxiv">
        <title>The Genome of the Zebra Mussel, Dreissena polymorpha: A Resource for Invasive Species Research.</title>
        <authorList>
            <person name="McCartney M.A."/>
            <person name="Auch B."/>
            <person name="Kono T."/>
            <person name="Mallez S."/>
            <person name="Zhang Y."/>
            <person name="Obille A."/>
            <person name="Becker A."/>
            <person name="Abrahante J.E."/>
            <person name="Garbe J."/>
            <person name="Badalamenti J.P."/>
            <person name="Herman A."/>
            <person name="Mangelson H."/>
            <person name="Liachko I."/>
            <person name="Sullivan S."/>
            <person name="Sone E.D."/>
            <person name="Koren S."/>
            <person name="Silverstein K.A.T."/>
            <person name="Beckman K.B."/>
            <person name="Gohl D.M."/>
        </authorList>
    </citation>
    <scope>NUCLEOTIDE SEQUENCE</scope>
    <source>
        <strain evidence="2">Duluth1</strain>
        <tissue evidence="2">Whole animal</tissue>
    </source>
</reference>
<keyword evidence="1" id="KW-0472">Membrane</keyword>
<feature type="transmembrane region" description="Helical" evidence="1">
    <location>
        <begin position="12"/>
        <end position="36"/>
    </location>
</feature>
<reference evidence="2" key="2">
    <citation type="submission" date="2020-11" db="EMBL/GenBank/DDBJ databases">
        <authorList>
            <person name="McCartney M.A."/>
            <person name="Auch B."/>
            <person name="Kono T."/>
            <person name="Mallez S."/>
            <person name="Becker A."/>
            <person name="Gohl D.M."/>
            <person name="Silverstein K.A.T."/>
            <person name="Koren S."/>
            <person name="Bechman K.B."/>
            <person name="Herman A."/>
            <person name="Abrahante J.E."/>
            <person name="Garbe J."/>
        </authorList>
    </citation>
    <scope>NUCLEOTIDE SEQUENCE</scope>
    <source>
        <strain evidence="2">Duluth1</strain>
        <tissue evidence="2">Whole animal</tissue>
    </source>
</reference>
<gene>
    <name evidence="2" type="ORF">DPMN_137018</name>
</gene>
<dbReference type="EMBL" id="JAIWYP010000006">
    <property type="protein sequence ID" value="KAH3808661.1"/>
    <property type="molecule type" value="Genomic_DNA"/>
</dbReference>
<keyword evidence="3" id="KW-1185">Reference proteome</keyword>
<organism evidence="2 3">
    <name type="scientific">Dreissena polymorpha</name>
    <name type="common">Zebra mussel</name>
    <name type="synonym">Mytilus polymorpha</name>
    <dbReference type="NCBI Taxonomy" id="45954"/>
    <lineage>
        <taxon>Eukaryota</taxon>
        <taxon>Metazoa</taxon>
        <taxon>Spiralia</taxon>
        <taxon>Lophotrochozoa</taxon>
        <taxon>Mollusca</taxon>
        <taxon>Bivalvia</taxon>
        <taxon>Autobranchia</taxon>
        <taxon>Heteroconchia</taxon>
        <taxon>Euheterodonta</taxon>
        <taxon>Imparidentia</taxon>
        <taxon>Neoheterodontei</taxon>
        <taxon>Myida</taxon>
        <taxon>Dreissenoidea</taxon>
        <taxon>Dreissenidae</taxon>
        <taxon>Dreissena</taxon>
    </lineage>
</organism>
<evidence type="ECO:0000256" key="1">
    <source>
        <dbReference type="SAM" id="Phobius"/>
    </source>
</evidence>